<gene>
    <name evidence="2" type="ORF">ENL01_03045</name>
</gene>
<reference evidence="2" key="1">
    <citation type="journal article" date="2020" name="mSystems">
        <title>Genome- and Community-Level Interaction Insights into Carbon Utilization and Element Cycling Functions of Hydrothermarchaeota in Hydrothermal Sediment.</title>
        <authorList>
            <person name="Zhou Z."/>
            <person name="Liu Y."/>
            <person name="Xu W."/>
            <person name="Pan J."/>
            <person name="Luo Z.H."/>
            <person name="Li M."/>
        </authorList>
    </citation>
    <scope>NUCLEOTIDE SEQUENCE [LARGE SCALE GENOMIC DNA]</scope>
    <source>
        <strain evidence="2">HyVt-628</strain>
    </source>
</reference>
<protein>
    <submittedName>
        <fullName evidence="2">Uncharacterized protein</fullName>
    </submittedName>
</protein>
<organism evidence="2">
    <name type="scientific">Chlorobaculum parvum</name>
    <dbReference type="NCBI Taxonomy" id="274539"/>
    <lineage>
        <taxon>Bacteria</taxon>
        <taxon>Pseudomonadati</taxon>
        <taxon>Chlorobiota</taxon>
        <taxon>Chlorobiia</taxon>
        <taxon>Chlorobiales</taxon>
        <taxon>Chlorobiaceae</taxon>
        <taxon>Chlorobaculum</taxon>
    </lineage>
</organism>
<evidence type="ECO:0000313" key="2">
    <source>
        <dbReference type="EMBL" id="HHE07866.1"/>
    </source>
</evidence>
<accession>A0A7C5DC22</accession>
<dbReference type="EMBL" id="DRSK01000177">
    <property type="protein sequence ID" value="HHE07866.1"/>
    <property type="molecule type" value="Genomic_DNA"/>
</dbReference>
<feature type="region of interest" description="Disordered" evidence="1">
    <location>
        <begin position="43"/>
        <end position="70"/>
    </location>
</feature>
<evidence type="ECO:0000256" key="1">
    <source>
        <dbReference type="SAM" id="MobiDB-lite"/>
    </source>
</evidence>
<dbReference type="Proteomes" id="UP000886059">
    <property type="component" value="Unassembled WGS sequence"/>
</dbReference>
<comment type="caution">
    <text evidence="2">The sequence shown here is derived from an EMBL/GenBank/DDBJ whole genome shotgun (WGS) entry which is preliminary data.</text>
</comment>
<name>A0A7C5DC22_9CHLB</name>
<proteinExistence type="predicted"/>
<dbReference type="AlphaFoldDB" id="A0A7C5DC22"/>
<sequence length="164" mass="18785">MTQNSVIYCLRQHNQRMALLRGSSAAFVGVVVLLCCLQGCTGKSGQKPATRVPDVSRDHRQIAPVDPHPSHQDMPRWLDLYREKSLLSISSVDHVVIITFDTLADRDEVYRYYADKFGNEENFASFRNGRRDIISFIKEGYGVKITLLNPSKNLWSLEYHRQSI</sequence>